<name>W2C671_9BACT</name>
<proteinExistence type="predicted"/>
<accession>W2C671</accession>
<evidence type="ECO:0000313" key="2">
    <source>
        <dbReference type="Proteomes" id="UP000018837"/>
    </source>
</evidence>
<reference evidence="1 2" key="1">
    <citation type="submission" date="2013-11" db="EMBL/GenBank/DDBJ databases">
        <title>Single cell genomics of uncultured Tannerella BU063 (oral taxon 286).</title>
        <authorList>
            <person name="Beall C.J."/>
            <person name="Campbell A.G."/>
            <person name="Griffen A.L."/>
            <person name="Podar M."/>
            <person name="Leys E.J."/>
        </authorList>
    </citation>
    <scope>NUCLEOTIDE SEQUENCE [LARGE SCALE GENOMIC DNA]</scope>
    <source>
        <strain evidence="1">Cell 2</strain>
    </source>
</reference>
<comment type="caution">
    <text evidence="1">The sequence shown here is derived from an EMBL/GenBank/DDBJ whole genome shotgun (WGS) entry which is preliminary data.</text>
</comment>
<dbReference type="AlphaFoldDB" id="W2C671"/>
<evidence type="ECO:0000313" key="1">
    <source>
        <dbReference type="EMBL" id="ETK02625.1"/>
    </source>
</evidence>
<protein>
    <submittedName>
        <fullName evidence="1">Uncharacterized protein</fullName>
    </submittedName>
</protein>
<sequence>MNHPYREFEETPLWKSIDAAIKTLEQNRDVELRTDRDHFIGYLCQYLAAQKVVAESSLSRK</sequence>
<organism evidence="1 2">
    <name type="scientific">Tannerella sp. oral taxon BU063 isolate Cell 2</name>
    <dbReference type="NCBI Taxonomy" id="1411148"/>
    <lineage>
        <taxon>Bacteria</taxon>
        <taxon>Pseudomonadati</taxon>
        <taxon>Bacteroidota</taxon>
        <taxon>Bacteroidia</taxon>
        <taxon>Bacteroidales</taxon>
        <taxon>Tannerellaceae</taxon>
        <taxon>Tannerella</taxon>
    </lineage>
</organism>
<dbReference type="EMBL" id="AYUF01000314">
    <property type="protein sequence ID" value="ETK02625.1"/>
    <property type="molecule type" value="Genomic_DNA"/>
</dbReference>
<gene>
    <name evidence="1" type="ORF">N425_03275</name>
</gene>
<dbReference type="Proteomes" id="UP000018837">
    <property type="component" value="Unassembled WGS sequence"/>
</dbReference>